<dbReference type="PROSITE" id="PS50929">
    <property type="entry name" value="ABC_TM1F"/>
    <property type="match status" value="2"/>
</dbReference>
<keyword evidence="7 9" id="KW-0472">Membrane</keyword>
<evidence type="ECO:0000313" key="13">
    <source>
        <dbReference type="Proteomes" id="UP001164286"/>
    </source>
</evidence>
<dbReference type="PROSITE" id="PS00211">
    <property type="entry name" value="ABC_TRANSPORTER_1"/>
    <property type="match status" value="2"/>
</dbReference>
<dbReference type="SUPFAM" id="SSF52540">
    <property type="entry name" value="P-loop containing nucleoside triphosphate hydrolases"/>
    <property type="match status" value="2"/>
</dbReference>
<feature type="domain" description="ABC transmembrane type-1" evidence="11">
    <location>
        <begin position="993"/>
        <end position="1321"/>
    </location>
</feature>
<comment type="caution">
    <text evidence="12">The sequence shown here is derived from an EMBL/GenBank/DDBJ whole genome shotgun (WGS) entry which is preliminary data.</text>
</comment>
<reference evidence="12" key="1">
    <citation type="journal article" date="2022" name="G3 (Bethesda)">
        <title>High quality genome of the basidiomycete yeast Dioszegia hungarica PDD-24b-2 isolated from cloud water.</title>
        <authorList>
            <person name="Jarrige D."/>
            <person name="Haridas S."/>
            <person name="Bleykasten-Grosshans C."/>
            <person name="Joly M."/>
            <person name="Nadalig T."/>
            <person name="Sancelme M."/>
            <person name="Vuilleumier S."/>
            <person name="Grigoriev I.V."/>
            <person name="Amato P."/>
            <person name="Bringel F."/>
        </authorList>
    </citation>
    <scope>NUCLEOTIDE SEQUENCE</scope>
    <source>
        <strain evidence="12">PDD-24b-2</strain>
    </source>
</reference>
<dbReference type="InterPro" id="IPR003439">
    <property type="entry name" value="ABC_transporter-like_ATP-bd"/>
</dbReference>
<feature type="domain" description="ABC transporter" evidence="10">
    <location>
        <begin position="674"/>
        <end position="910"/>
    </location>
</feature>
<evidence type="ECO:0000259" key="11">
    <source>
        <dbReference type="PROSITE" id="PS50929"/>
    </source>
</evidence>
<feature type="transmembrane region" description="Helical" evidence="9">
    <location>
        <begin position="1161"/>
        <end position="1182"/>
    </location>
</feature>
<feature type="transmembrane region" description="Helical" evidence="9">
    <location>
        <begin position="326"/>
        <end position="348"/>
    </location>
</feature>
<dbReference type="SUPFAM" id="SSF90123">
    <property type="entry name" value="ABC transporter transmembrane region"/>
    <property type="match status" value="2"/>
</dbReference>
<dbReference type="GO" id="GO:0005524">
    <property type="term" value="F:ATP binding"/>
    <property type="evidence" value="ECO:0007669"/>
    <property type="project" value="UniProtKB-KW"/>
</dbReference>
<protein>
    <recommendedName>
        <fullName evidence="14">ATP-binding cassette transporter</fullName>
    </recommendedName>
</protein>
<proteinExistence type="predicted"/>
<dbReference type="Pfam" id="PF00005">
    <property type="entry name" value="ABC_tran"/>
    <property type="match status" value="2"/>
</dbReference>
<dbReference type="GeneID" id="77729219"/>
<dbReference type="CDD" id="cd18604">
    <property type="entry name" value="ABC_6TM_VMR1_D2_like"/>
    <property type="match status" value="1"/>
</dbReference>
<evidence type="ECO:0000256" key="7">
    <source>
        <dbReference type="ARBA" id="ARBA00023136"/>
    </source>
</evidence>
<evidence type="ECO:0000256" key="8">
    <source>
        <dbReference type="SAM" id="MobiDB-lite"/>
    </source>
</evidence>
<dbReference type="SMART" id="SM00382">
    <property type="entry name" value="AAA"/>
    <property type="match status" value="2"/>
</dbReference>
<evidence type="ECO:0000256" key="2">
    <source>
        <dbReference type="ARBA" id="ARBA00022448"/>
    </source>
</evidence>
<dbReference type="InterPro" id="IPR050173">
    <property type="entry name" value="ABC_transporter_C-like"/>
</dbReference>
<feature type="transmembrane region" description="Helical" evidence="9">
    <location>
        <begin position="286"/>
        <end position="306"/>
    </location>
</feature>
<feature type="transmembrane region" description="Helical" evidence="9">
    <location>
        <begin position="982"/>
        <end position="1005"/>
    </location>
</feature>
<feature type="transmembrane region" description="Helical" evidence="9">
    <location>
        <begin position="1266"/>
        <end position="1289"/>
    </location>
</feature>
<feature type="transmembrane region" description="Helical" evidence="9">
    <location>
        <begin position="148"/>
        <end position="169"/>
    </location>
</feature>
<dbReference type="CDD" id="cd03244">
    <property type="entry name" value="ABCC_MRP_domain2"/>
    <property type="match status" value="1"/>
</dbReference>
<dbReference type="InterPro" id="IPR036640">
    <property type="entry name" value="ABC1_TM_sf"/>
</dbReference>
<feature type="transmembrane region" description="Helical" evidence="9">
    <location>
        <begin position="438"/>
        <end position="464"/>
    </location>
</feature>
<evidence type="ECO:0000256" key="5">
    <source>
        <dbReference type="ARBA" id="ARBA00022840"/>
    </source>
</evidence>
<evidence type="ECO:0008006" key="14">
    <source>
        <dbReference type="Google" id="ProtNLM"/>
    </source>
</evidence>
<evidence type="ECO:0000256" key="1">
    <source>
        <dbReference type="ARBA" id="ARBA00004370"/>
    </source>
</evidence>
<accession>A0AA38LUA8</accession>
<evidence type="ECO:0000256" key="9">
    <source>
        <dbReference type="SAM" id="Phobius"/>
    </source>
</evidence>
<feature type="domain" description="ABC transmembrane type-1" evidence="11">
    <location>
        <begin position="287"/>
        <end position="594"/>
    </location>
</feature>
<dbReference type="InterPro" id="IPR011527">
    <property type="entry name" value="ABC1_TM_dom"/>
</dbReference>
<dbReference type="EMBL" id="JAKWFO010000008">
    <property type="protein sequence ID" value="KAI9633601.1"/>
    <property type="molecule type" value="Genomic_DNA"/>
</dbReference>
<dbReference type="Pfam" id="PF00664">
    <property type="entry name" value="ABC_membrane"/>
    <property type="match status" value="3"/>
</dbReference>
<feature type="transmembrane region" description="Helical" evidence="9">
    <location>
        <begin position="1188"/>
        <end position="1205"/>
    </location>
</feature>
<evidence type="ECO:0000259" key="10">
    <source>
        <dbReference type="PROSITE" id="PS50893"/>
    </source>
</evidence>
<keyword evidence="5" id="KW-0067">ATP-binding</keyword>
<feature type="transmembrane region" description="Helical" evidence="9">
    <location>
        <begin position="83"/>
        <end position="105"/>
    </location>
</feature>
<feature type="transmembrane region" description="Helical" evidence="9">
    <location>
        <begin position="21"/>
        <end position="39"/>
    </location>
</feature>
<keyword evidence="2" id="KW-0813">Transport</keyword>
<dbReference type="Proteomes" id="UP001164286">
    <property type="component" value="Unassembled WGS sequence"/>
</dbReference>
<feature type="domain" description="ABC transporter" evidence="10">
    <location>
        <begin position="1364"/>
        <end position="1638"/>
    </location>
</feature>
<evidence type="ECO:0000256" key="6">
    <source>
        <dbReference type="ARBA" id="ARBA00022989"/>
    </source>
</evidence>
<evidence type="ECO:0000256" key="3">
    <source>
        <dbReference type="ARBA" id="ARBA00022692"/>
    </source>
</evidence>
<keyword evidence="6 9" id="KW-1133">Transmembrane helix</keyword>
<keyword evidence="3 9" id="KW-0812">Transmembrane</keyword>
<dbReference type="CDD" id="cd18596">
    <property type="entry name" value="ABC_6TM_VMR1_D1_like"/>
    <property type="match status" value="1"/>
</dbReference>
<dbReference type="InterPro" id="IPR017871">
    <property type="entry name" value="ABC_transporter-like_CS"/>
</dbReference>
<dbReference type="Gene3D" id="3.40.50.300">
    <property type="entry name" value="P-loop containing nucleotide triphosphate hydrolases"/>
    <property type="match status" value="2"/>
</dbReference>
<sequence length="1662" mass="183150">MKHHDVHEPISPELIAHLRPLISLSILLFPVLTSIPPIPRLLSPVRYLFSDILTLDSFISPELPTRDEAKRIEGHGLRLWRQLILVGGGLAGLVGWTVVFGMSLVAAIQGEEGVRDVLAAAGMMIVWIYLFSQPLFRPPSTPPWSATIVYSLLWLSSLGALALAGFLRAANGHFPKWASPFWLSFEIVSVVITSLQLYVVGGLPLATPEALVRVETAPDDLVTPFTWLSFSWVDSFIRLGNEKELQSEDIPNLSPTQQCAHVFRSFNDTKARNLLWKILLANRMDIILDAVLTLVSVVLNYAGPYFLKQILDGLTDRTARAMSQAYVYAMLALAATTIKAVTDLLHLWHSRRATVRIKTELIAAIYDKSLRRKDASGVITKKDAEGESDSKDAEGKPKEEKKTNADAGKVVNLMAGDTNRIANTVAGAYYIYSAPLELIVASVFLYNILGWSAFVGMAVLAIAMPLNSMVSKRSVKITQDLLKARDGRISVMNELIGAITFIKFFAWSSQWKERATKARANEMKQMVRSLINSVYFSLLWALVPIFVTLMAFFCYVLVAKQDLTVSVAFTAISLFGMLRMPLNFIPVFVVMILQAHVSVKRIEDFLGEDEVPEWVSSLKRSSEPPLVKTKISFENASFAWNSGKQDEADPTVTVDPTTASAVPTTQAAVPNTSIDATAVVKTDDADSRFQLSDLSVVFPLGKLTVITGPTGSGKTAILTALLGEMELLSGSSHLPKFTQQVDKRALRNSVAYASQTAWLQQKSIRENILFGEKMDEERYESVLEACALLPDLEVLEDGDQTEIGAKGVSLSGGQKARVALARAVYSYTQHVLLDDPLAAVDSHTAKHLTDRCLNGPILKGRTILLVSHHVELLLPSANYIVRILDGRIDAQGTPADLRARGELDGLVAMEEAEIAKEEPVTADKAIDDEIKVVDEVASTAVSDDAGSTKGEERKGRKKAPGKKYVQDEERPVGNVKWETYKLYIVAATYITWAWALLILLISQFFSVGERYWLKIWGQAYLVRSAPSFFSFAQPSTLGYHHDLNAHQHILHIANSTMSAANETFSSWPFHDLPPARTHPLFYLIMYSGIVIGTAMLGVFSNIVGSWGQYRAAINLHDKLLDTVMSGTIRFFNVTPVGRILNRFSKDIETIDSSLNSGLRTVIIYVANLFGALAVVAVIVPWFLLPAAIISWLYLQYSILYLRVGRSLRRLEAISRSPIYSGFAELLDGVVSVRAFSAESRFLAQLCEQVDKMQAAHYYYWMMNRWLLIRFDVLGGVSVCLTTLFALTGAIDPGSAGMAILSSQSFVMGCYWVSRFWGQLEMDFNSVERVQEYLHIPQEPPAIIPSSRPPAYWPSSNPASPEGFLSVRDLEIRYAPDLPTVFSGSFEIKAGEKIGLIGRTGSGKSTLAMSFLRFCEPYKGGIWLDGLDITSMGVDDLRSRITYIPQDAVLFSGSVRLNLDPFDEHTDEELMDALARVNLGTDSSPTASRIPSRVPSAHRLAALAAEDDGPSSSNLSTTSVTATRKTPGITLQSDISAGGANFSQGQRQLIAMARALLRRSNLIIMDEATASVDFATDEAIQRAIRSEFGGSTLITIAHRLSSVIDYDRLLVLADGKVAEFDTPINLLRKDGSLFKNLCEKSGKYKDLYKAAEKKEKGELLVDV</sequence>
<evidence type="ECO:0000256" key="4">
    <source>
        <dbReference type="ARBA" id="ARBA00022741"/>
    </source>
</evidence>
<dbReference type="PANTHER" id="PTHR24223">
    <property type="entry name" value="ATP-BINDING CASSETTE SUB-FAMILY C"/>
    <property type="match status" value="1"/>
</dbReference>
<feature type="transmembrane region" description="Helical" evidence="9">
    <location>
        <begin position="1080"/>
        <end position="1103"/>
    </location>
</feature>
<feature type="transmembrane region" description="Helical" evidence="9">
    <location>
        <begin position="117"/>
        <end position="136"/>
    </location>
</feature>
<dbReference type="GO" id="GO:0016020">
    <property type="term" value="C:membrane"/>
    <property type="evidence" value="ECO:0007669"/>
    <property type="project" value="UniProtKB-SubCell"/>
</dbReference>
<name>A0AA38LUA8_9TREE</name>
<dbReference type="CDD" id="cd03250">
    <property type="entry name" value="ABCC_MRP_domain1"/>
    <property type="match status" value="1"/>
</dbReference>
<keyword evidence="13" id="KW-1185">Reference proteome</keyword>
<gene>
    <name evidence="12" type="ORF">MKK02DRAFT_38260</name>
</gene>
<feature type="region of interest" description="Disordered" evidence="8">
    <location>
        <begin position="381"/>
        <end position="403"/>
    </location>
</feature>
<dbReference type="RefSeq" id="XP_052943378.1">
    <property type="nucleotide sequence ID" value="XM_053090014.1"/>
</dbReference>
<dbReference type="GO" id="GO:0140359">
    <property type="term" value="F:ABC-type transporter activity"/>
    <property type="evidence" value="ECO:0007669"/>
    <property type="project" value="InterPro"/>
</dbReference>
<dbReference type="InterPro" id="IPR027417">
    <property type="entry name" value="P-loop_NTPase"/>
</dbReference>
<organism evidence="12 13">
    <name type="scientific">Dioszegia hungarica</name>
    <dbReference type="NCBI Taxonomy" id="4972"/>
    <lineage>
        <taxon>Eukaryota</taxon>
        <taxon>Fungi</taxon>
        <taxon>Dikarya</taxon>
        <taxon>Basidiomycota</taxon>
        <taxon>Agaricomycotina</taxon>
        <taxon>Tremellomycetes</taxon>
        <taxon>Tremellales</taxon>
        <taxon>Bulleribasidiaceae</taxon>
        <taxon>Dioszegia</taxon>
    </lineage>
</organism>
<keyword evidence="4" id="KW-0547">Nucleotide-binding</keyword>
<dbReference type="GO" id="GO:0016887">
    <property type="term" value="F:ATP hydrolysis activity"/>
    <property type="evidence" value="ECO:0007669"/>
    <property type="project" value="InterPro"/>
</dbReference>
<dbReference type="Gene3D" id="1.20.1560.10">
    <property type="entry name" value="ABC transporter type 1, transmembrane domain"/>
    <property type="match status" value="2"/>
</dbReference>
<dbReference type="InterPro" id="IPR003593">
    <property type="entry name" value="AAA+_ATPase"/>
</dbReference>
<dbReference type="PROSITE" id="PS50893">
    <property type="entry name" value="ABC_TRANSPORTER_2"/>
    <property type="match status" value="2"/>
</dbReference>
<feature type="transmembrane region" description="Helical" evidence="9">
    <location>
        <begin position="530"/>
        <end position="558"/>
    </location>
</feature>
<feature type="region of interest" description="Disordered" evidence="8">
    <location>
        <begin position="942"/>
        <end position="965"/>
    </location>
</feature>
<dbReference type="PANTHER" id="PTHR24223:SF415">
    <property type="entry name" value="FI20190P1"/>
    <property type="match status" value="1"/>
</dbReference>
<feature type="transmembrane region" description="Helical" evidence="9">
    <location>
        <begin position="564"/>
        <end position="593"/>
    </location>
</feature>
<comment type="subcellular location">
    <subcellularLocation>
        <location evidence="1">Membrane</location>
    </subcellularLocation>
</comment>
<evidence type="ECO:0000313" key="12">
    <source>
        <dbReference type="EMBL" id="KAI9633601.1"/>
    </source>
</evidence>